<sequence>MSEFNEFDQQGSVPNRDTGSIISHAFEMYKGVFLYGIVAMIIYIIGGFLIQTITGFNSTAMVEEMKSSGGYSNFSYWNAPGFPMYVTFSGIFGLLLAPLYVGLIYIVNKFNTKTPIEFSDLFIGYRQNFVNILIYAFLSWIITSISLALCVLPFFFVYPLLLLGYPILLFENSSAIDALTKSFNIAKENYGTILLTSFLGMIISLAGVILCGIGVILTAPFMMVVMYSAYCAFLGKPRQIMFKDKL</sequence>
<dbReference type="Proteomes" id="UP000028705">
    <property type="component" value="Unassembled WGS sequence"/>
</dbReference>
<dbReference type="OrthoDB" id="1436627at2"/>
<proteinExistence type="predicted"/>
<feature type="transmembrane region" description="Helical" evidence="1">
    <location>
        <begin position="128"/>
        <end position="145"/>
    </location>
</feature>
<evidence type="ECO:0000256" key="1">
    <source>
        <dbReference type="SAM" id="Phobius"/>
    </source>
</evidence>
<dbReference type="GO" id="GO:0004497">
    <property type="term" value="F:monooxygenase activity"/>
    <property type="evidence" value="ECO:0007669"/>
    <property type="project" value="UniProtKB-KW"/>
</dbReference>
<keyword evidence="3" id="KW-1185">Reference proteome</keyword>
<name>A0A086ACK7_9FLAO</name>
<dbReference type="eggNOG" id="COG5473">
    <property type="taxonomic scope" value="Bacteria"/>
</dbReference>
<dbReference type="AlphaFoldDB" id="A0A086ACK7"/>
<feature type="transmembrane region" description="Helical" evidence="1">
    <location>
        <begin position="151"/>
        <end position="170"/>
    </location>
</feature>
<feature type="transmembrane region" description="Helical" evidence="1">
    <location>
        <begin position="32"/>
        <end position="53"/>
    </location>
</feature>
<organism evidence="2 3">
    <name type="scientific">Chryseobacterium soli</name>
    <dbReference type="NCBI Taxonomy" id="445961"/>
    <lineage>
        <taxon>Bacteria</taxon>
        <taxon>Pseudomonadati</taxon>
        <taxon>Bacteroidota</taxon>
        <taxon>Flavobacteriia</taxon>
        <taxon>Flavobacteriales</taxon>
        <taxon>Weeksellaceae</taxon>
        <taxon>Chryseobacterium group</taxon>
        <taxon>Chryseobacterium</taxon>
    </lineage>
</organism>
<feature type="transmembrane region" description="Helical" evidence="1">
    <location>
        <begin position="190"/>
        <end position="210"/>
    </location>
</feature>
<dbReference type="STRING" id="445961.IW15_03005"/>
<comment type="caution">
    <text evidence="2">The sequence shown here is derived from an EMBL/GenBank/DDBJ whole genome shotgun (WGS) entry which is preliminary data.</text>
</comment>
<evidence type="ECO:0000313" key="2">
    <source>
        <dbReference type="EMBL" id="KFF14421.1"/>
    </source>
</evidence>
<evidence type="ECO:0000313" key="3">
    <source>
        <dbReference type="Proteomes" id="UP000028705"/>
    </source>
</evidence>
<keyword evidence="1" id="KW-0472">Membrane</keyword>
<keyword evidence="2" id="KW-0503">Monooxygenase</keyword>
<feature type="transmembrane region" description="Helical" evidence="1">
    <location>
        <begin position="82"/>
        <end position="107"/>
    </location>
</feature>
<keyword evidence="2" id="KW-0560">Oxidoreductase</keyword>
<keyword evidence="1" id="KW-0812">Transmembrane</keyword>
<feature type="transmembrane region" description="Helical" evidence="1">
    <location>
        <begin position="216"/>
        <end position="235"/>
    </location>
</feature>
<dbReference type="RefSeq" id="WP_034709160.1">
    <property type="nucleotide sequence ID" value="NZ_JAODPJ010000002.1"/>
</dbReference>
<gene>
    <name evidence="2" type="ORF">IW15_03005</name>
</gene>
<accession>A0A086ACK7</accession>
<protein>
    <submittedName>
        <fullName evidence="2">Beta-carotene 15,15'-monooxygenase</fullName>
    </submittedName>
</protein>
<dbReference type="EMBL" id="JPRH01000001">
    <property type="protein sequence ID" value="KFF14421.1"/>
    <property type="molecule type" value="Genomic_DNA"/>
</dbReference>
<reference evidence="2 3" key="1">
    <citation type="submission" date="2014-07" db="EMBL/GenBank/DDBJ databases">
        <title>Genome of Chryseobacterium soli DSM 19298.</title>
        <authorList>
            <person name="Stropko S.J."/>
            <person name="Pipes S.E."/>
            <person name="Newman J."/>
        </authorList>
    </citation>
    <scope>NUCLEOTIDE SEQUENCE [LARGE SCALE GENOMIC DNA]</scope>
    <source>
        <strain evidence="2 3">DSM 19298</strain>
    </source>
</reference>
<keyword evidence="1" id="KW-1133">Transmembrane helix</keyword>